<protein>
    <submittedName>
        <fullName evidence="1">Uncharacterized protein</fullName>
    </submittedName>
</protein>
<gene>
    <name evidence="1" type="ORF">ACFYXQ_29520</name>
</gene>
<evidence type="ECO:0000313" key="2">
    <source>
        <dbReference type="Proteomes" id="UP001601992"/>
    </source>
</evidence>
<proteinExistence type="predicted"/>
<accession>A0ABW6S6R1</accession>
<sequence length="40" mass="4011">MPADTAFGLAGTVFHLVDLGCVAAGKLSVDDLPVHGRMAG</sequence>
<dbReference type="Proteomes" id="UP001601992">
    <property type="component" value="Unassembled WGS sequence"/>
</dbReference>
<evidence type="ECO:0000313" key="1">
    <source>
        <dbReference type="EMBL" id="MFF3571929.1"/>
    </source>
</evidence>
<dbReference type="EMBL" id="JBIAQY010000011">
    <property type="protein sequence ID" value="MFF3571929.1"/>
    <property type="molecule type" value="Genomic_DNA"/>
</dbReference>
<comment type="caution">
    <text evidence="1">The sequence shown here is derived from an EMBL/GenBank/DDBJ whole genome shotgun (WGS) entry which is preliminary data.</text>
</comment>
<dbReference type="RefSeq" id="WP_387405612.1">
    <property type="nucleotide sequence ID" value="NZ_JBIAQY010000011.1"/>
</dbReference>
<name>A0ABW6S6R1_9NOCA</name>
<reference evidence="1 2" key="1">
    <citation type="submission" date="2024-10" db="EMBL/GenBank/DDBJ databases">
        <title>The Natural Products Discovery Center: Release of the First 8490 Sequenced Strains for Exploring Actinobacteria Biosynthetic Diversity.</title>
        <authorList>
            <person name="Kalkreuter E."/>
            <person name="Kautsar S.A."/>
            <person name="Yang D."/>
            <person name="Bader C.D."/>
            <person name="Teijaro C.N."/>
            <person name="Fluegel L."/>
            <person name="Davis C.M."/>
            <person name="Simpson J.R."/>
            <person name="Lauterbach L."/>
            <person name="Steele A.D."/>
            <person name="Gui C."/>
            <person name="Meng S."/>
            <person name="Li G."/>
            <person name="Viehrig K."/>
            <person name="Ye F."/>
            <person name="Su P."/>
            <person name="Kiefer A.F."/>
            <person name="Nichols A."/>
            <person name="Cepeda A.J."/>
            <person name="Yan W."/>
            <person name="Fan B."/>
            <person name="Jiang Y."/>
            <person name="Adhikari A."/>
            <person name="Zheng C.-J."/>
            <person name="Schuster L."/>
            <person name="Cowan T.M."/>
            <person name="Smanski M.J."/>
            <person name="Chevrette M.G."/>
            <person name="De Carvalho L.P.S."/>
            <person name="Shen B."/>
        </authorList>
    </citation>
    <scope>NUCLEOTIDE SEQUENCE [LARGE SCALE GENOMIC DNA]</scope>
    <source>
        <strain evidence="1 2">NPDC002593</strain>
    </source>
</reference>
<keyword evidence="2" id="KW-1185">Reference proteome</keyword>
<organism evidence="1 2">
    <name type="scientific">Nocardia jiangxiensis</name>
    <dbReference type="NCBI Taxonomy" id="282685"/>
    <lineage>
        <taxon>Bacteria</taxon>
        <taxon>Bacillati</taxon>
        <taxon>Actinomycetota</taxon>
        <taxon>Actinomycetes</taxon>
        <taxon>Mycobacteriales</taxon>
        <taxon>Nocardiaceae</taxon>
        <taxon>Nocardia</taxon>
    </lineage>
</organism>